<dbReference type="Gene3D" id="2.40.260.10">
    <property type="entry name" value="Sortase"/>
    <property type="match status" value="1"/>
</dbReference>
<evidence type="ECO:0000313" key="4">
    <source>
        <dbReference type="Proteomes" id="UP000229784"/>
    </source>
</evidence>
<name>A0A2M6XTS1_9BACT</name>
<organism evidence="3 4">
    <name type="scientific">bacterium (Candidatus Gribaldobacteria) CG08_land_8_20_14_0_20_39_15</name>
    <dbReference type="NCBI Taxonomy" id="2014273"/>
    <lineage>
        <taxon>Bacteria</taxon>
        <taxon>Candidatus Gribaldobacteria</taxon>
    </lineage>
</organism>
<feature type="transmembrane region" description="Helical" evidence="2">
    <location>
        <begin position="20"/>
        <end position="38"/>
    </location>
</feature>
<evidence type="ECO:0000256" key="2">
    <source>
        <dbReference type="SAM" id="Phobius"/>
    </source>
</evidence>
<evidence type="ECO:0000256" key="1">
    <source>
        <dbReference type="ARBA" id="ARBA00022801"/>
    </source>
</evidence>
<dbReference type="InterPro" id="IPR023365">
    <property type="entry name" value="Sortase_dom-sf"/>
</dbReference>
<keyword evidence="2" id="KW-0812">Transmembrane</keyword>
<keyword evidence="2" id="KW-1133">Transmembrane helix</keyword>
<accession>A0A2M6XTS1</accession>
<dbReference type="Proteomes" id="UP000229784">
    <property type="component" value="Unassembled WGS sequence"/>
</dbReference>
<gene>
    <name evidence="3" type="ORF">COT20_02950</name>
</gene>
<evidence type="ECO:0008006" key="5">
    <source>
        <dbReference type="Google" id="ProtNLM"/>
    </source>
</evidence>
<reference evidence="4" key="1">
    <citation type="submission" date="2017-09" db="EMBL/GenBank/DDBJ databases">
        <title>Depth-based differentiation of microbial function through sediment-hosted aquifers and enrichment of novel symbionts in the deep terrestrial subsurface.</title>
        <authorList>
            <person name="Probst A.J."/>
            <person name="Ladd B."/>
            <person name="Jarett J.K."/>
            <person name="Geller-Mcgrath D.E."/>
            <person name="Sieber C.M.K."/>
            <person name="Emerson J.B."/>
            <person name="Anantharaman K."/>
            <person name="Thomas B.C."/>
            <person name="Malmstrom R."/>
            <person name="Stieglmeier M."/>
            <person name="Klingl A."/>
            <person name="Woyke T."/>
            <person name="Ryan C.M."/>
            <person name="Banfield J.F."/>
        </authorList>
    </citation>
    <scope>NUCLEOTIDE SEQUENCE [LARGE SCALE GENOMIC DNA]</scope>
</reference>
<dbReference type="InterPro" id="IPR005754">
    <property type="entry name" value="Sortase"/>
</dbReference>
<protein>
    <recommendedName>
        <fullName evidence="5">Sortase</fullName>
    </recommendedName>
</protein>
<keyword evidence="2" id="KW-0472">Membrane</keyword>
<dbReference type="Pfam" id="PF04203">
    <property type="entry name" value="Sortase"/>
    <property type="match status" value="1"/>
</dbReference>
<comment type="caution">
    <text evidence="3">The sequence shown here is derived from an EMBL/GenBank/DDBJ whole genome shotgun (WGS) entry which is preliminary data.</text>
</comment>
<dbReference type="NCBIfam" id="TIGR01076">
    <property type="entry name" value="sortase_fam"/>
    <property type="match status" value="1"/>
</dbReference>
<dbReference type="SUPFAM" id="SSF63817">
    <property type="entry name" value="Sortase"/>
    <property type="match status" value="1"/>
</dbReference>
<evidence type="ECO:0000313" key="3">
    <source>
        <dbReference type="EMBL" id="PIU14157.1"/>
    </source>
</evidence>
<keyword evidence="1" id="KW-0378">Hydrolase</keyword>
<dbReference type="EMBL" id="PEXQ01000075">
    <property type="protein sequence ID" value="PIU14157.1"/>
    <property type="molecule type" value="Genomic_DNA"/>
</dbReference>
<sequence>MIAQIRRILKRPKVKILAKFFLFFFLLFILFLNYKYLIKIVSYFNYRVLSVKIVLKPHIPSFLLEFQNVEKNQTKEIRGYLFIPKIQIKAPIIFPVNNTNTSPLYLKKYLDKGVLFYPGSVLPGQSGQTVILGHSAPANWPKINYDTVFSNLNNLAEGDEARLGFNNDIFVYKVVKKVFLKPGDEIPDLPLTNDENVLILISCWPPGKNYKRIAVAAVLKF</sequence>
<proteinExistence type="predicted"/>
<dbReference type="AlphaFoldDB" id="A0A2M6XTS1"/>
<dbReference type="GO" id="GO:0016787">
    <property type="term" value="F:hydrolase activity"/>
    <property type="evidence" value="ECO:0007669"/>
    <property type="project" value="UniProtKB-KW"/>
</dbReference>